<dbReference type="AlphaFoldDB" id="X0WT31"/>
<dbReference type="SUPFAM" id="SSF53671">
    <property type="entry name" value="Aspartate/ornithine carbamoyltransferase"/>
    <property type="match status" value="1"/>
</dbReference>
<dbReference type="Pfam" id="PF02729">
    <property type="entry name" value="OTCace_N"/>
    <property type="match status" value="1"/>
</dbReference>
<evidence type="ECO:0000259" key="2">
    <source>
        <dbReference type="Pfam" id="PF02729"/>
    </source>
</evidence>
<sequence>MLYFIQPSTRTFLSFTAACQIVGLPYNEVRDRSTSSEVKGESEDDTIRVLSQYFDLIIMRHPAEGFA</sequence>
<dbReference type="Gene3D" id="3.40.50.1370">
    <property type="entry name" value="Aspartate/ornithine carbamoyltransferase"/>
    <property type="match status" value="1"/>
</dbReference>
<feature type="non-terminal residue" evidence="3">
    <location>
        <position position="67"/>
    </location>
</feature>
<comment type="caution">
    <text evidence="3">The sequence shown here is derived from an EMBL/GenBank/DDBJ whole genome shotgun (WGS) entry which is preliminary data.</text>
</comment>
<organism evidence="3">
    <name type="scientific">marine sediment metagenome</name>
    <dbReference type="NCBI Taxonomy" id="412755"/>
    <lineage>
        <taxon>unclassified sequences</taxon>
        <taxon>metagenomes</taxon>
        <taxon>ecological metagenomes</taxon>
    </lineage>
</organism>
<reference evidence="3" key="1">
    <citation type="journal article" date="2014" name="Front. Microbiol.">
        <title>High frequency of phylogenetically diverse reductive dehalogenase-homologous genes in deep subseafloor sedimentary metagenomes.</title>
        <authorList>
            <person name="Kawai M."/>
            <person name="Futagami T."/>
            <person name="Toyoda A."/>
            <person name="Takaki Y."/>
            <person name="Nishi S."/>
            <person name="Hori S."/>
            <person name="Arai W."/>
            <person name="Tsubouchi T."/>
            <person name="Morono Y."/>
            <person name="Uchiyama I."/>
            <person name="Ito T."/>
            <person name="Fujiyama A."/>
            <person name="Inagaki F."/>
            <person name="Takami H."/>
        </authorList>
    </citation>
    <scope>NUCLEOTIDE SEQUENCE</scope>
    <source>
        <strain evidence="3">Expedition CK06-06</strain>
    </source>
</reference>
<evidence type="ECO:0000256" key="1">
    <source>
        <dbReference type="ARBA" id="ARBA00022679"/>
    </source>
</evidence>
<feature type="domain" description="Aspartate/ornithine carbamoyltransferase carbamoyl-P binding" evidence="2">
    <location>
        <begin position="2"/>
        <end position="63"/>
    </location>
</feature>
<dbReference type="GO" id="GO:0016597">
    <property type="term" value="F:amino acid binding"/>
    <property type="evidence" value="ECO:0007669"/>
    <property type="project" value="InterPro"/>
</dbReference>
<name>X0WT31_9ZZZZ</name>
<dbReference type="GO" id="GO:0016743">
    <property type="term" value="F:carboxyl- or carbamoyltransferase activity"/>
    <property type="evidence" value="ECO:0007669"/>
    <property type="project" value="InterPro"/>
</dbReference>
<dbReference type="GO" id="GO:0006520">
    <property type="term" value="P:amino acid metabolic process"/>
    <property type="evidence" value="ECO:0007669"/>
    <property type="project" value="InterPro"/>
</dbReference>
<dbReference type="EMBL" id="BARS01040260">
    <property type="protein sequence ID" value="GAG33815.1"/>
    <property type="molecule type" value="Genomic_DNA"/>
</dbReference>
<proteinExistence type="predicted"/>
<evidence type="ECO:0000313" key="3">
    <source>
        <dbReference type="EMBL" id="GAG33815.1"/>
    </source>
</evidence>
<gene>
    <name evidence="3" type="ORF">S01H1_61406</name>
</gene>
<keyword evidence="1" id="KW-0808">Transferase</keyword>
<dbReference type="InterPro" id="IPR036901">
    <property type="entry name" value="Asp/Orn_carbamoylTrfase_sf"/>
</dbReference>
<protein>
    <recommendedName>
        <fullName evidence="2">Aspartate/ornithine carbamoyltransferase carbamoyl-P binding domain-containing protein</fullName>
    </recommendedName>
</protein>
<accession>X0WT31</accession>
<dbReference type="InterPro" id="IPR006132">
    <property type="entry name" value="Asp/Orn_carbamoyltranf_P-bd"/>
</dbReference>